<dbReference type="SUPFAM" id="SSF52518">
    <property type="entry name" value="Thiamin diphosphate-binding fold (THDP-binding)"/>
    <property type="match status" value="1"/>
</dbReference>
<protein>
    <submittedName>
        <fullName evidence="3">Transketolase</fullName>
    </submittedName>
</protein>
<dbReference type="EMBL" id="BONX01000003">
    <property type="protein sequence ID" value="GIG94099.1"/>
    <property type="molecule type" value="Genomic_DNA"/>
</dbReference>
<feature type="region of interest" description="Disordered" evidence="1">
    <location>
        <begin position="1"/>
        <end position="25"/>
    </location>
</feature>
<dbReference type="CDD" id="cd07033">
    <property type="entry name" value="TPP_PYR_DXS_TK_like"/>
    <property type="match status" value="1"/>
</dbReference>
<dbReference type="Pfam" id="PF02779">
    <property type="entry name" value="Transket_pyr"/>
    <property type="match status" value="1"/>
</dbReference>
<dbReference type="PANTHER" id="PTHR43825:SF5">
    <property type="entry name" value="HYPOTHETICAL TRANSKETOLASE FAMILY PROTEIN"/>
    <property type="match status" value="1"/>
</dbReference>
<name>A0ABQ4EHH6_9ACTN</name>
<dbReference type="Gene3D" id="3.40.50.970">
    <property type="match status" value="1"/>
</dbReference>
<dbReference type="PANTHER" id="PTHR43825">
    <property type="entry name" value="PYRUVATE DEHYDROGENASE E1 COMPONENT"/>
    <property type="match status" value="1"/>
</dbReference>
<reference evidence="3 4" key="1">
    <citation type="submission" date="2021-01" db="EMBL/GenBank/DDBJ databases">
        <title>Whole genome shotgun sequence of Plantactinospora mayteni NBRC 109088.</title>
        <authorList>
            <person name="Komaki H."/>
            <person name="Tamura T."/>
        </authorList>
    </citation>
    <scope>NUCLEOTIDE SEQUENCE [LARGE SCALE GENOMIC DNA]</scope>
    <source>
        <strain evidence="3 4">NBRC 109088</strain>
    </source>
</reference>
<evidence type="ECO:0000313" key="3">
    <source>
        <dbReference type="EMBL" id="GIG94099.1"/>
    </source>
</evidence>
<dbReference type="Gene3D" id="3.40.50.920">
    <property type="match status" value="1"/>
</dbReference>
<proteinExistence type="predicted"/>
<dbReference type="InterPro" id="IPR051157">
    <property type="entry name" value="PDH/Transketolase"/>
</dbReference>
<dbReference type="Pfam" id="PF02780">
    <property type="entry name" value="Transketolase_C"/>
    <property type="match status" value="1"/>
</dbReference>
<dbReference type="SMART" id="SM00861">
    <property type="entry name" value="Transket_pyr"/>
    <property type="match status" value="1"/>
</dbReference>
<dbReference type="InterPro" id="IPR009014">
    <property type="entry name" value="Transketo_C/PFOR_II"/>
</dbReference>
<dbReference type="RefSeq" id="WP_203855751.1">
    <property type="nucleotide sequence ID" value="NZ_BAAAZQ010000002.1"/>
</dbReference>
<dbReference type="SUPFAM" id="SSF52922">
    <property type="entry name" value="TK C-terminal domain-like"/>
    <property type="match status" value="1"/>
</dbReference>
<evidence type="ECO:0000256" key="1">
    <source>
        <dbReference type="SAM" id="MobiDB-lite"/>
    </source>
</evidence>
<evidence type="ECO:0000259" key="2">
    <source>
        <dbReference type="SMART" id="SM00861"/>
    </source>
</evidence>
<organism evidence="3 4">
    <name type="scientific">Plantactinospora mayteni</name>
    <dbReference type="NCBI Taxonomy" id="566021"/>
    <lineage>
        <taxon>Bacteria</taxon>
        <taxon>Bacillati</taxon>
        <taxon>Actinomycetota</taxon>
        <taxon>Actinomycetes</taxon>
        <taxon>Micromonosporales</taxon>
        <taxon>Micromonosporaceae</taxon>
        <taxon>Plantactinospora</taxon>
    </lineage>
</organism>
<dbReference type="Proteomes" id="UP000621500">
    <property type="component" value="Unassembled WGS sequence"/>
</dbReference>
<accession>A0ABQ4EHH6</accession>
<dbReference type="InterPro" id="IPR033248">
    <property type="entry name" value="Transketolase_C"/>
</dbReference>
<comment type="caution">
    <text evidence="3">The sequence shown here is derived from an EMBL/GenBank/DDBJ whole genome shotgun (WGS) entry which is preliminary data.</text>
</comment>
<feature type="domain" description="Transketolase-like pyrimidine-binding" evidence="2">
    <location>
        <begin position="39"/>
        <end position="202"/>
    </location>
</feature>
<gene>
    <name evidence="3" type="ORF">Pma05_06720</name>
</gene>
<keyword evidence="4" id="KW-1185">Reference proteome</keyword>
<dbReference type="InterPro" id="IPR029061">
    <property type="entry name" value="THDP-binding"/>
</dbReference>
<dbReference type="InterPro" id="IPR005475">
    <property type="entry name" value="Transketolase-like_Pyr-bd"/>
</dbReference>
<sequence length="343" mass="36312">MTETQAPPATDPMPPGQEKAPEAREKMVDVFADDKGHTQVKTNPVGVEIARLADADERVVALSADMSAVLADLRARHPERYFEFGIAETNTISAAAGMAASGLRPYVLSMAPFGAIKCAEQLRTDVAYNHLPVRFVARLSGLAMGFFGTSHHAVEDVAIARTLTNLTVVAPADSNATVGLLRSTVEHDGPVFYRISEGTLPVYPEPPTFDYGKWVQVRPGDDLTIIGYGIGVGLALAAAETLAAEGIEAAVLDAVYLKPFDREALLAAAQRTGKLLTVEEHNEIGGLGSIVAEVLGRHRVPADLDTLALPDVDLEVGVPATLHAHYGLTPDGVARRARALVGA</sequence>
<evidence type="ECO:0000313" key="4">
    <source>
        <dbReference type="Proteomes" id="UP000621500"/>
    </source>
</evidence>